<organism evidence="2 3">
    <name type="scientific">Cadophora malorum</name>
    <dbReference type="NCBI Taxonomy" id="108018"/>
    <lineage>
        <taxon>Eukaryota</taxon>
        <taxon>Fungi</taxon>
        <taxon>Dikarya</taxon>
        <taxon>Ascomycota</taxon>
        <taxon>Pezizomycotina</taxon>
        <taxon>Leotiomycetes</taxon>
        <taxon>Helotiales</taxon>
        <taxon>Ploettnerulaceae</taxon>
        <taxon>Cadophora</taxon>
    </lineage>
</organism>
<dbReference type="AlphaFoldDB" id="A0A8H8BT05"/>
<feature type="chain" id="PRO_5034128001" evidence="1">
    <location>
        <begin position="25"/>
        <end position="73"/>
    </location>
</feature>
<dbReference type="OrthoDB" id="4500945at2759"/>
<accession>A0A8H8BT05</accession>
<comment type="caution">
    <text evidence="2">The sequence shown here is derived from an EMBL/GenBank/DDBJ whole genome shotgun (WGS) entry which is preliminary data.</text>
</comment>
<evidence type="ECO:0000313" key="2">
    <source>
        <dbReference type="EMBL" id="KAG4422498.1"/>
    </source>
</evidence>
<protein>
    <submittedName>
        <fullName evidence="2">Uncharacterized protein</fullName>
    </submittedName>
</protein>
<dbReference type="Proteomes" id="UP000664132">
    <property type="component" value="Unassembled WGS sequence"/>
</dbReference>
<sequence>MKFFATLIVLVAAVAAAPAPVAEGATFIEKRTCGTLSGTALDICQTACKGACTLISAGLASSLCEKACDAPPL</sequence>
<feature type="signal peptide" evidence="1">
    <location>
        <begin position="1"/>
        <end position="24"/>
    </location>
</feature>
<keyword evidence="1" id="KW-0732">Signal</keyword>
<reference evidence="2" key="1">
    <citation type="submission" date="2021-02" db="EMBL/GenBank/DDBJ databases">
        <title>Genome sequence Cadophora malorum strain M34.</title>
        <authorList>
            <person name="Stefanovic E."/>
            <person name="Vu D."/>
            <person name="Scully C."/>
            <person name="Dijksterhuis J."/>
            <person name="Roader J."/>
            <person name="Houbraken J."/>
        </authorList>
    </citation>
    <scope>NUCLEOTIDE SEQUENCE</scope>
    <source>
        <strain evidence="2">M34</strain>
    </source>
</reference>
<name>A0A8H8BT05_9HELO</name>
<gene>
    <name evidence="2" type="ORF">IFR04_004399</name>
</gene>
<evidence type="ECO:0000256" key="1">
    <source>
        <dbReference type="SAM" id="SignalP"/>
    </source>
</evidence>
<dbReference type="EMBL" id="JAFJYH010000048">
    <property type="protein sequence ID" value="KAG4422498.1"/>
    <property type="molecule type" value="Genomic_DNA"/>
</dbReference>
<keyword evidence="3" id="KW-1185">Reference proteome</keyword>
<proteinExistence type="predicted"/>
<evidence type="ECO:0000313" key="3">
    <source>
        <dbReference type="Proteomes" id="UP000664132"/>
    </source>
</evidence>